<sequence>MTLTSKAAISGRLRIRSYAGGEEVLDAFRGFEVWSDGADRFLLSVLPDGESAYVFGGDWGAVMPPPGLLPGRRP</sequence>
<dbReference type="RefSeq" id="WP_369265012.1">
    <property type="nucleotide sequence ID" value="NZ_CP163440.1"/>
</dbReference>
<gene>
    <name evidence="1" type="ORF">AB5J50_49185</name>
</gene>
<protein>
    <submittedName>
        <fullName evidence="1">Uncharacterized protein</fullName>
    </submittedName>
</protein>
<dbReference type="EMBL" id="CP163440">
    <property type="protein sequence ID" value="XDQ68184.1"/>
    <property type="molecule type" value="Genomic_DNA"/>
</dbReference>
<organism evidence="1">
    <name type="scientific">Streptomyces sp. R35</name>
    <dbReference type="NCBI Taxonomy" id="3238630"/>
    <lineage>
        <taxon>Bacteria</taxon>
        <taxon>Bacillati</taxon>
        <taxon>Actinomycetota</taxon>
        <taxon>Actinomycetes</taxon>
        <taxon>Kitasatosporales</taxon>
        <taxon>Streptomycetaceae</taxon>
        <taxon>Streptomyces</taxon>
    </lineage>
</organism>
<name>A0AB39SM30_9ACTN</name>
<dbReference type="AlphaFoldDB" id="A0AB39SM30"/>
<proteinExistence type="predicted"/>
<evidence type="ECO:0000313" key="1">
    <source>
        <dbReference type="EMBL" id="XDQ68184.1"/>
    </source>
</evidence>
<accession>A0AB39SM30</accession>
<reference evidence="1" key="1">
    <citation type="submission" date="2024-07" db="EMBL/GenBank/DDBJ databases">
        <authorList>
            <person name="Yu S.T."/>
        </authorList>
    </citation>
    <scope>NUCLEOTIDE SEQUENCE</scope>
    <source>
        <strain evidence="1">R35</strain>
    </source>
</reference>